<dbReference type="EMBL" id="JAUKUA010000003">
    <property type="protein sequence ID" value="KAK0719296.1"/>
    <property type="molecule type" value="Genomic_DNA"/>
</dbReference>
<name>A0AA40ANW2_9PEZI</name>
<feature type="transmembrane region" description="Helical" evidence="1">
    <location>
        <begin position="250"/>
        <end position="274"/>
    </location>
</feature>
<reference evidence="2" key="1">
    <citation type="submission" date="2023-06" db="EMBL/GenBank/DDBJ databases">
        <title>Genome-scale phylogeny and comparative genomics of the fungal order Sordariales.</title>
        <authorList>
            <consortium name="Lawrence Berkeley National Laboratory"/>
            <person name="Hensen N."/>
            <person name="Bonometti L."/>
            <person name="Westerberg I."/>
            <person name="Brannstrom I.O."/>
            <person name="Guillou S."/>
            <person name="Cros-Aarteil S."/>
            <person name="Calhoun S."/>
            <person name="Haridas S."/>
            <person name="Kuo A."/>
            <person name="Mondo S."/>
            <person name="Pangilinan J."/>
            <person name="Riley R."/>
            <person name="Labutti K."/>
            <person name="Andreopoulos B."/>
            <person name="Lipzen A."/>
            <person name="Chen C."/>
            <person name="Yanf M."/>
            <person name="Daum C."/>
            <person name="Ng V."/>
            <person name="Clum A."/>
            <person name="Steindorff A."/>
            <person name="Ohm R."/>
            <person name="Martin F."/>
            <person name="Silar P."/>
            <person name="Natvig D."/>
            <person name="Lalanne C."/>
            <person name="Gautier V."/>
            <person name="Ament-Velasquez S.L."/>
            <person name="Kruys A."/>
            <person name="Hutchinson M.I."/>
            <person name="Powell A.J."/>
            <person name="Barry K."/>
            <person name="Miller A.N."/>
            <person name="Grigoriev I.V."/>
            <person name="Debuchy R."/>
            <person name="Gladieux P."/>
            <person name="Thoren M.H."/>
            <person name="Johannesson H."/>
        </authorList>
    </citation>
    <scope>NUCLEOTIDE SEQUENCE</scope>
    <source>
        <strain evidence="2">SMH4607-1</strain>
    </source>
</reference>
<dbReference type="Gene3D" id="1.20.58.340">
    <property type="entry name" value="Magnesium transport protein CorA, transmembrane region"/>
    <property type="match status" value="1"/>
</dbReference>
<comment type="caution">
    <text evidence="2">The sequence shown here is derived from an EMBL/GenBank/DDBJ whole genome shotgun (WGS) entry which is preliminary data.</text>
</comment>
<keyword evidence="1" id="KW-1133">Transmembrane helix</keyword>
<dbReference type="AlphaFoldDB" id="A0AA40ANW2"/>
<accession>A0AA40ANW2</accession>
<feature type="transmembrane region" description="Helical" evidence="1">
    <location>
        <begin position="286"/>
        <end position="304"/>
    </location>
</feature>
<evidence type="ECO:0000256" key="1">
    <source>
        <dbReference type="SAM" id="Phobius"/>
    </source>
</evidence>
<keyword evidence="3" id="KW-1185">Reference proteome</keyword>
<keyword evidence="1" id="KW-0812">Transmembrane</keyword>
<keyword evidence="1" id="KW-0472">Membrane</keyword>
<sequence>MSDWRALPVYGCRSDTESPTKGDDVVLSVTSFIDAPLTFAVLYGSTQNTKKLAEVYLRQIKASDLAWHPLLLPMLFAELERKRLLNLLDREQTRLQQRLLEMENELRGEAAGVAAILEKPDGDTAAAVKEYESTRLWIDVSKLKNSLESLKTQLASMTGHSRMLRQSVLVARPGEADTLARERATGEVIESRLGEMMGEFDSKIRSCESLLGGFGMAAQMDWNYYTRRDSRANIIIANATKRDGSQMRMISLLGMTFLPGTFLATMFSMGFFNWSPTDDRIISPWITLYVGLTITLTTLTLWQWKRWTTEEEKNARLQLKRELESDSDLVWMVAAENV</sequence>
<dbReference type="Proteomes" id="UP001172102">
    <property type="component" value="Unassembled WGS sequence"/>
</dbReference>
<organism evidence="2 3">
    <name type="scientific">Lasiosphaeris hirsuta</name>
    <dbReference type="NCBI Taxonomy" id="260670"/>
    <lineage>
        <taxon>Eukaryota</taxon>
        <taxon>Fungi</taxon>
        <taxon>Dikarya</taxon>
        <taxon>Ascomycota</taxon>
        <taxon>Pezizomycotina</taxon>
        <taxon>Sordariomycetes</taxon>
        <taxon>Sordariomycetidae</taxon>
        <taxon>Sordariales</taxon>
        <taxon>Lasiosphaeriaceae</taxon>
        <taxon>Lasiosphaeris</taxon>
    </lineage>
</organism>
<protein>
    <submittedName>
        <fullName evidence="2">Uncharacterized protein</fullName>
    </submittedName>
</protein>
<evidence type="ECO:0000313" key="3">
    <source>
        <dbReference type="Proteomes" id="UP001172102"/>
    </source>
</evidence>
<evidence type="ECO:0000313" key="2">
    <source>
        <dbReference type="EMBL" id="KAK0719296.1"/>
    </source>
</evidence>
<gene>
    <name evidence="2" type="ORF">B0H67DRAFT_660748</name>
</gene>
<proteinExistence type="predicted"/>